<gene>
    <name evidence="1" type="ORF">SAMN05444411_101246</name>
</gene>
<dbReference type="PROSITE" id="PS51257">
    <property type="entry name" value="PROKAR_LIPOPROTEIN"/>
    <property type="match status" value="1"/>
</dbReference>
<organism evidence="1 2">
    <name type="scientific">Lutibacter oricola</name>
    <dbReference type="NCBI Taxonomy" id="762486"/>
    <lineage>
        <taxon>Bacteria</taxon>
        <taxon>Pseudomonadati</taxon>
        <taxon>Bacteroidota</taxon>
        <taxon>Flavobacteriia</taxon>
        <taxon>Flavobacteriales</taxon>
        <taxon>Flavobacteriaceae</taxon>
        <taxon>Lutibacter</taxon>
    </lineage>
</organism>
<name>A0A1H2RHL7_9FLAO</name>
<reference evidence="1 2" key="1">
    <citation type="submission" date="2016-10" db="EMBL/GenBank/DDBJ databases">
        <authorList>
            <person name="de Groot N.N."/>
        </authorList>
    </citation>
    <scope>NUCLEOTIDE SEQUENCE [LARGE SCALE GENOMIC DNA]</scope>
    <source>
        <strain evidence="1 2">DSM 24956</strain>
    </source>
</reference>
<evidence type="ECO:0008006" key="3">
    <source>
        <dbReference type="Google" id="ProtNLM"/>
    </source>
</evidence>
<dbReference type="OrthoDB" id="1119476at2"/>
<proteinExistence type="predicted"/>
<protein>
    <recommendedName>
        <fullName evidence="3">Lipoprotein</fullName>
    </recommendedName>
</protein>
<dbReference type="AlphaFoldDB" id="A0A1H2RHL7"/>
<dbReference type="Proteomes" id="UP000199595">
    <property type="component" value="Unassembled WGS sequence"/>
</dbReference>
<evidence type="ECO:0000313" key="1">
    <source>
        <dbReference type="EMBL" id="SDW18983.1"/>
    </source>
</evidence>
<dbReference type="EMBL" id="FNNJ01000001">
    <property type="protein sequence ID" value="SDW18983.1"/>
    <property type="molecule type" value="Genomic_DNA"/>
</dbReference>
<accession>A0A1H2RHL7</accession>
<sequence>MKKNILLIFLPLLLFGCKNDCEGIACFTPPPNFIFELVDKTTGDNLFTKGELDSDTITVLNKNFESVNFEFISENNLNVIELSEIGWNLNLEQYTIKVGEIEFVVTLEMEEKHENCCTFFNILQFEVSKYTYQQSNSSEIIKILIE</sequence>
<dbReference type="RefSeq" id="WP_090118891.1">
    <property type="nucleotide sequence ID" value="NZ_FNNJ01000001.1"/>
</dbReference>
<keyword evidence="2" id="KW-1185">Reference proteome</keyword>
<dbReference type="STRING" id="762486.SAMN05444411_101246"/>
<evidence type="ECO:0000313" key="2">
    <source>
        <dbReference type="Proteomes" id="UP000199595"/>
    </source>
</evidence>